<dbReference type="Proteomes" id="UP001227126">
    <property type="component" value="Unassembled WGS sequence"/>
</dbReference>
<feature type="domain" description="TIR" evidence="1">
    <location>
        <begin position="1"/>
        <end position="140"/>
    </location>
</feature>
<dbReference type="RefSeq" id="WP_284487466.1">
    <property type="nucleotide sequence ID" value="NZ_JASNJE010000040.1"/>
</dbReference>
<dbReference type="PROSITE" id="PS50104">
    <property type="entry name" value="TIR"/>
    <property type="match status" value="1"/>
</dbReference>
<sequence>MRAFISYSHHDNAALERLHDHLKNLIQDGHIETFYDRDILAGSELDADIERKMEAADLFLLAASPDFIASDCCVEREMKRVPERHAAGNARVLPIVVKECDWKVMDMLRQLKAGDNSANGGFNVSADDYEHFLTQTMNMFGNAGIAYD</sequence>
<evidence type="ECO:0000259" key="1">
    <source>
        <dbReference type="PROSITE" id="PS50104"/>
    </source>
</evidence>
<proteinExistence type="predicted"/>
<dbReference type="InterPro" id="IPR035897">
    <property type="entry name" value="Toll_tir_struct_dom_sf"/>
</dbReference>
<dbReference type="InterPro" id="IPR000157">
    <property type="entry name" value="TIR_dom"/>
</dbReference>
<reference evidence="2 3" key="1">
    <citation type="submission" date="2023-05" db="EMBL/GenBank/DDBJ databases">
        <title>Sedimentitalea sp. nov. JM2-8.</title>
        <authorList>
            <person name="Huang J."/>
        </authorList>
    </citation>
    <scope>NUCLEOTIDE SEQUENCE [LARGE SCALE GENOMIC DNA]</scope>
    <source>
        <strain evidence="2 3">JM2-8</strain>
    </source>
</reference>
<keyword evidence="3" id="KW-1185">Reference proteome</keyword>
<dbReference type="EMBL" id="JASNJE010000040">
    <property type="protein sequence ID" value="MDK3075542.1"/>
    <property type="molecule type" value="Genomic_DNA"/>
</dbReference>
<dbReference type="Gene3D" id="3.40.50.10140">
    <property type="entry name" value="Toll/interleukin-1 receptor homology (TIR) domain"/>
    <property type="match status" value="1"/>
</dbReference>
<evidence type="ECO:0000313" key="2">
    <source>
        <dbReference type="EMBL" id="MDK3075542.1"/>
    </source>
</evidence>
<keyword evidence="2" id="KW-0675">Receptor</keyword>
<dbReference type="Pfam" id="PF13676">
    <property type="entry name" value="TIR_2"/>
    <property type="match status" value="1"/>
</dbReference>
<organism evidence="2 3">
    <name type="scientific">Sedimentitalea xiamensis</name>
    <dbReference type="NCBI Taxonomy" id="3050037"/>
    <lineage>
        <taxon>Bacteria</taxon>
        <taxon>Pseudomonadati</taxon>
        <taxon>Pseudomonadota</taxon>
        <taxon>Alphaproteobacteria</taxon>
        <taxon>Rhodobacterales</taxon>
        <taxon>Paracoccaceae</taxon>
        <taxon>Sedimentitalea</taxon>
    </lineage>
</organism>
<dbReference type="SMART" id="SM00255">
    <property type="entry name" value="TIR"/>
    <property type="match status" value="1"/>
</dbReference>
<comment type="caution">
    <text evidence="2">The sequence shown here is derived from an EMBL/GenBank/DDBJ whole genome shotgun (WGS) entry which is preliminary data.</text>
</comment>
<evidence type="ECO:0000313" key="3">
    <source>
        <dbReference type="Proteomes" id="UP001227126"/>
    </source>
</evidence>
<protein>
    <submittedName>
        <fullName evidence="2">Toll/interleukin-1 receptor domain-containing protein</fullName>
    </submittedName>
</protein>
<gene>
    <name evidence="2" type="ORF">QO034_20915</name>
</gene>
<dbReference type="SUPFAM" id="SSF52200">
    <property type="entry name" value="Toll/Interleukin receptor TIR domain"/>
    <property type="match status" value="1"/>
</dbReference>
<name>A0ABT7FK71_9RHOB</name>
<accession>A0ABT7FK71</accession>